<sequence length="200" mass="22178">MKCILLYLNLLGQALIRLPICAKSIEKCNSVLKSHKLNIYEILTGKENNWLDNILHSSVGIAAVQIGFVDLLTSMGVLADYMIGYSVGEFVCAYADGRLTAEETILAADIKGLCPDDIDVVCHNGPHSSTITGSAESMKTFIEKLRTTKIDVKILSEKRIPYHSRYIATVKVILLANLKKVIPERKPRSRKWLSTSVLCN</sequence>
<evidence type="ECO:0000313" key="4">
    <source>
        <dbReference type="Proteomes" id="UP000600918"/>
    </source>
</evidence>
<dbReference type="Gene3D" id="1.10.287.1960">
    <property type="match status" value="1"/>
</dbReference>
<evidence type="ECO:0000256" key="1">
    <source>
        <dbReference type="SAM" id="SignalP"/>
    </source>
</evidence>
<dbReference type="GO" id="GO:0004312">
    <property type="term" value="F:fatty acid synthase activity"/>
    <property type="evidence" value="ECO:0007669"/>
    <property type="project" value="TreeGrafter"/>
</dbReference>
<dbReference type="Gene3D" id="3.30.70.250">
    <property type="entry name" value="Malonyl-CoA ACP transacylase, ACP-binding"/>
    <property type="match status" value="1"/>
</dbReference>
<gene>
    <name evidence="3" type="ORF">H0235_004408</name>
</gene>
<protein>
    <recommendedName>
        <fullName evidence="2">Malonyl-CoA:ACP transacylase (MAT) domain-containing protein</fullName>
    </recommendedName>
</protein>
<dbReference type="InterPro" id="IPR014043">
    <property type="entry name" value="Acyl_transferase_dom"/>
</dbReference>
<feature type="domain" description="Malonyl-CoA:ACP transacylase (MAT)" evidence="2">
    <location>
        <begin position="11"/>
        <end position="200"/>
    </location>
</feature>
<dbReference type="Proteomes" id="UP000600918">
    <property type="component" value="Unassembled WGS sequence"/>
</dbReference>
<evidence type="ECO:0000259" key="2">
    <source>
        <dbReference type="SMART" id="SM00827"/>
    </source>
</evidence>
<dbReference type="PANTHER" id="PTHR43775">
    <property type="entry name" value="FATTY ACID SYNTHASE"/>
    <property type="match status" value="1"/>
</dbReference>
<dbReference type="AlphaFoldDB" id="A0A834P7F8"/>
<evidence type="ECO:0000313" key="3">
    <source>
        <dbReference type="EMBL" id="KAF7431484.1"/>
    </source>
</evidence>
<dbReference type="Pfam" id="PF00698">
    <property type="entry name" value="Acyl_transf_1"/>
    <property type="match status" value="2"/>
</dbReference>
<dbReference type="InterPro" id="IPR001227">
    <property type="entry name" value="Ac_transferase_dom_sf"/>
</dbReference>
<accession>A0A834P7F8</accession>
<dbReference type="PANTHER" id="PTHR43775:SF23">
    <property type="entry name" value="FATTY ACID SYNTHASE 3"/>
    <property type="match status" value="1"/>
</dbReference>
<keyword evidence="4" id="KW-1185">Reference proteome</keyword>
<dbReference type="SMART" id="SM00827">
    <property type="entry name" value="PKS_AT"/>
    <property type="match status" value="1"/>
</dbReference>
<dbReference type="EMBL" id="JACSDY010000003">
    <property type="protein sequence ID" value="KAF7431484.1"/>
    <property type="molecule type" value="Genomic_DNA"/>
</dbReference>
<reference evidence="3" key="1">
    <citation type="journal article" date="2020" name="G3 (Bethesda)">
        <title>High-Quality Assemblies for Three Invasive Social Wasps from the &lt;i&gt;Vespula&lt;/i&gt; Genus.</title>
        <authorList>
            <person name="Harrop T.W.R."/>
            <person name="Guhlin J."/>
            <person name="McLaughlin G.M."/>
            <person name="Permina E."/>
            <person name="Stockwell P."/>
            <person name="Gilligan J."/>
            <person name="Le Lec M.F."/>
            <person name="Gruber M.A.M."/>
            <person name="Quinn O."/>
            <person name="Lovegrove M."/>
            <person name="Duncan E.J."/>
            <person name="Remnant E.J."/>
            <person name="Van Eeckhoven J."/>
            <person name="Graham B."/>
            <person name="Knapp R.A."/>
            <person name="Langford K.W."/>
            <person name="Kronenberg Z."/>
            <person name="Press M.O."/>
            <person name="Eacker S.M."/>
            <person name="Wilson-Rankin E.E."/>
            <person name="Purcell J."/>
            <person name="Lester P.J."/>
            <person name="Dearden P.K."/>
        </authorList>
    </citation>
    <scope>NUCLEOTIDE SEQUENCE</scope>
    <source>
        <strain evidence="3">Volc-1</strain>
    </source>
</reference>
<organism evidence="3 4">
    <name type="scientific">Vespula pensylvanica</name>
    <name type="common">Western yellow jacket</name>
    <name type="synonym">Wasp</name>
    <dbReference type="NCBI Taxonomy" id="30213"/>
    <lineage>
        <taxon>Eukaryota</taxon>
        <taxon>Metazoa</taxon>
        <taxon>Ecdysozoa</taxon>
        <taxon>Arthropoda</taxon>
        <taxon>Hexapoda</taxon>
        <taxon>Insecta</taxon>
        <taxon>Pterygota</taxon>
        <taxon>Neoptera</taxon>
        <taxon>Endopterygota</taxon>
        <taxon>Hymenoptera</taxon>
        <taxon>Apocrita</taxon>
        <taxon>Aculeata</taxon>
        <taxon>Vespoidea</taxon>
        <taxon>Vespidae</taxon>
        <taxon>Vespinae</taxon>
        <taxon>Vespula</taxon>
    </lineage>
</organism>
<dbReference type="InterPro" id="IPR016035">
    <property type="entry name" value="Acyl_Trfase/lysoPLipase"/>
</dbReference>
<proteinExistence type="predicted"/>
<feature type="chain" id="PRO_5032333326" description="Malonyl-CoA:ACP transacylase (MAT) domain-containing protein" evidence="1">
    <location>
        <begin position="17"/>
        <end position="200"/>
    </location>
</feature>
<dbReference type="Gene3D" id="3.40.366.10">
    <property type="entry name" value="Malonyl-Coenzyme A Acyl Carrier Protein, domain 2"/>
    <property type="match status" value="1"/>
</dbReference>
<dbReference type="InterPro" id="IPR050091">
    <property type="entry name" value="PKS_NRPS_Biosynth_Enz"/>
</dbReference>
<feature type="signal peptide" evidence="1">
    <location>
        <begin position="1"/>
        <end position="16"/>
    </location>
</feature>
<comment type="caution">
    <text evidence="3">The sequence shown here is derived from an EMBL/GenBank/DDBJ whole genome shotgun (WGS) entry which is preliminary data.</text>
</comment>
<dbReference type="GO" id="GO:0006633">
    <property type="term" value="P:fatty acid biosynthetic process"/>
    <property type="evidence" value="ECO:0007669"/>
    <property type="project" value="TreeGrafter"/>
</dbReference>
<keyword evidence="1" id="KW-0732">Signal</keyword>
<dbReference type="SUPFAM" id="SSF52151">
    <property type="entry name" value="FabD/lysophospholipase-like"/>
    <property type="match status" value="1"/>
</dbReference>
<name>A0A834P7F8_VESPE</name>